<dbReference type="Proteomes" id="UP001159363">
    <property type="component" value="Chromosome X"/>
</dbReference>
<gene>
    <name evidence="1" type="ORF">PR048_011342</name>
</gene>
<protein>
    <submittedName>
        <fullName evidence="1">Uncharacterized protein</fullName>
    </submittedName>
</protein>
<evidence type="ECO:0000313" key="2">
    <source>
        <dbReference type="Proteomes" id="UP001159363"/>
    </source>
</evidence>
<comment type="caution">
    <text evidence="1">The sequence shown here is derived from an EMBL/GenBank/DDBJ whole genome shotgun (WGS) entry which is preliminary data.</text>
</comment>
<proteinExistence type="predicted"/>
<evidence type="ECO:0000313" key="1">
    <source>
        <dbReference type="EMBL" id="KAJ8885146.1"/>
    </source>
</evidence>
<dbReference type="EMBL" id="JARBHB010000004">
    <property type="protein sequence ID" value="KAJ8885146.1"/>
    <property type="molecule type" value="Genomic_DNA"/>
</dbReference>
<sequence>MNKVGNVILEYDLRGKRYKQKTESNNTLNRTRRLKVTAYVQLHKVISLKEANKSPTSIKAMWPAVKKRRFISPIILCFIWYLHRSSTFRSSFRKKDICEVSSTFDNAENNYKKRT</sequence>
<accession>A0ABQ9HLC4</accession>
<organism evidence="1 2">
    <name type="scientific">Dryococelus australis</name>
    <dbReference type="NCBI Taxonomy" id="614101"/>
    <lineage>
        <taxon>Eukaryota</taxon>
        <taxon>Metazoa</taxon>
        <taxon>Ecdysozoa</taxon>
        <taxon>Arthropoda</taxon>
        <taxon>Hexapoda</taxon>
        <taxon>Insecta</taxon>
        <taxon>Pterygota</taxon>
        <taxon>Neoptera</taxon>
        <taxon>Polyneoptera</taxon>
        <taxon>Phasmatodea</taxon>
        <taxon>Verophasmatodea</taxon>
        <taxon>Anareolatae</taxon>
        <taxon>Phasmatidae</taxon>
        <taxon>Eurycanthinae</taxon>
        <taxon>Dryococelus</taxon>
    </lineage>
</organism>
<keyword evidence="2" id="KW-1185">Reference proteome</keyword>
<reference evidence="1 2" key="1">
    <citation type="submission" date="2023-02" db="EMBL/GenBank/DDBJ databases">
        <title>LHISI_Scaffold_Assembly.</title>
        <authorList>
            <person name="Stuart O.P."/>
            <person name="Cleave R."/>
            <person name="Magrath M.J.L."/>
            <person name="Mikheyev A.S."/>
        </authorList>
    </citation>
    <scope>NUCLEOTIDE SEQUENCE [LARGE SCALE GENOMIC DNA]</scope>
    <source>
        <strain evidence="1">Daus_M_001</strain>
        <tissue evidence="1">Leg muscle</tissue>
    </source>
</reference>
<name>A0ABQ9HLC4_9NEOP</name>